<dbReference type="GO" id="GO:0042594">
    <property type="term" value="P:response to starvation"/>
    <property type="evidence" value="ECO:0007669"/>
    <property type="project" value="TreeGrafter"/>
</dbReference>
<dbReference type="InterPro" id="IPR045269">
    <property type="entry name" value="Atg1-like"/>
</dbReference>
<keyword evidence="4" id="KW-0067">ATP-binding</keyword>
<protein>
    <submittedName>
        <fullName evidence="6">Protein kinase domain-containing protein</fullName>
    </submittedName>
</protein>
<dbReference type="SUPFAM" id="SSF56112">
    <property type="entry name" value="Protein kinase-like (PK-like)"/>
    <property type="match status" value="1"/>
</dbReference>
<dbReference type="GO" id="GO:0005524">
    <property type="term" value="F:ATP binding"/>
    <property type="evidence" value="ECO:0007669"/>
    <property type="project" value="UniProtKB-KW"/>
</dbReference>
<dbReference type="GO" id="GO:0004674">
    <property type="term" value="F:protein serine/threonine kinase activity"/>
    <property type="evidence" value="ECO:0007669"/>
    <property type="project" value="InterPro"/>
</dbReference>
<dbReference type="Gene3D" id="1.10.510.10">
    <property type="entry name" value="Transferase(Phosphotransferase) domain 1"/>
    <property type="match status" value="1"/>
</dbReference>
<evidence type="ECO:0000256" key="4">
    <source>
        <dbReference type="ARBA" id="ARBA00022840"/>
    </source>
</evidence>
<evidence type="ECO:0000256" key="2">
    <source>
        <dbReference type="ARBA" id="ARBA00022741"/>
    </source>
</evidence>
<dbReference type="AlphaFoldDB" id="A0A1J4MBL8"/>
<dbReference type="PROSITE" id="PS00108">
    <property type="entry name" value="PROTEIN_KINASE_ST"/>
    <property type="match status" value="1"/>
</dbReference>
<name>A0A1J4MBL8_9CRYT</name>
<comment type="caution">
    <text evidence="6">The sequence shown here is derived from an EMBL/GenBank/DDBJ whole genome shotgun (WGS) entry which is preliminary data.</text>
</comment>
<keyword evidence="2" id="KW-0547">Nucleotide-binding</keyword>
<dbReference type="GO" id="GO:0005829">
    <property type="term" value="C:cytosol"/>
    <property type="evidence" value="ECO:0007669"/>
    <property type="project" value="TreeGrafter"/>
</dbReference>
<dbReference type="GO" id="GO:0005776">
    <property type="term" value="C:autophagosome"/>
    <property type="evidence" value="ECO:0007669"/>
    <property type="project" value="TreeGrafter"/>
</dbReference>
<dbReference type="PANTHER" id="PTHR24348">
    <property type="entry name" value="SERINE/THREONINE-PROTEIN KINASE UNC-51-RELATED"/>
    <property type="match status" value="1"/>
</dbReference>
<dbReference type="GO" id="GO:0034045">
    <property type="term" value="C:phagophore assembly site membrane"/>
    <property type="evidence" value="ECO:0007669"/>
    <property type="project" value="TreeGrafter"/>
</dbReference>
<keyword evidence="3 6" id="KW-0418">Kinase</keyword>
<evidence type="ECO:0000259" key="5">
    <source>
        <dbReference type="PROSITE" id="PS50011"/>
    </source>
</evidence>
<organism evidence="6 7">
    <name type="scientific">Cryptosporidium andersoni</name>
    <dbReference type="NCBI Taxonomy" id="117008"/>
    <lineage>
        <taxon>Eukaryota</taxon>
        <taxon>Sar</taxon>
        <taxon>Alveolata</taxon>
        <taxon>Apicomplexa</taxon>
        <taxon>Conoidasida</taxon>
        <taxon>Coccidia</taxon>
        <taxon>Eucoccidiorida</taxon>
        <taxon>Eimeriorina</taxon>
        <taxon>Cryptosporidiidae</taxon>
        <taxon>Cryptosporidium</taxon>
    </lineage>
</organism>
<dbReference type="InterPro" id="IPR000719">
    <property type="entry name" value="Prot_kinase_dom"/>
</dbReference>
<dbReference type="InterPro" id="IPR008271">
    <property type="entry name" value="Ser/Thr_kinase_AS"/>
</dbReference>
<dbReference type="GO" id="GO:0000045">
    <property type="term" value="P:autophagosome assembly"/>
    <property type="evidence" value="ECO:0007669"/>
    <property type="project" value="TreeGrafter"/>
</dbReference>
<dbReference type="Pfam" id="PF00069">
    <property type="entry name" value="Pkinase"/>
    <property type="match status" value="1"/>
</dbReference>
<evidence type="ECO:0000313" key="7">
    <source>
        <dbReference type="Proteomes" id="UP000186804"/>
    </source>
</evidence>
<dbReference type="GO" id="GO:0034727">
    <property type="term" value="P:piecemeal microautophagy of the nucleus"/>
    <property type="evidence" value="ECO:0007669"/>
    <property type="project" value="TreeGrafter"/>
</dbReference>
<dbReference type="PANTHER" id="PTHR24348:SF22">
    <property type="entry name" value="NON-SPECIFIC SERINE_THREONINE PROTEIN KINASE"/>
    <property type="match status" value="1"/>
</dbReference>
<dbReference type="GO" id="GO:0061709">
    <property type="term" value="P:reticulophagy"/>
    <property type="evidence" value="ECO:0007669"/>
    <property type="project" value="TreeGrafter"/>
</dbReference>
<dbReference type="PROSITE" id="PS50011">
    <property type="entry name" value="PROTEIN_KINASE_DOM"/>
    <property type="match status" value="1"/>
</dbReference>
<dbReference type="Gene3D" id="3.30.200.20">
    <property type="entry name" value="Phosphorylase Kinase, domain 1"/>
    <property type="match status" value="1"/>
</dbReference>
<dbReference type="Proteomes" id="UP000186804">
    <property type="component" value="Unassembled WGS sequence"/>
</dbReference>
<proteinExistence type="predicted"/>
<dbReference type="GeneID" id="92367495"/>
<sequence>MNLFGLRCEFSDFTFERISNFFCLGTKNNQYIKAKETRQSNSTRLHKYQIPFSLISKDHGNLTTRSYCASKGVCDSGKLLLTTRSQVPRIDLNKIKAITPPNISAKDKNQDFSGSTIPPITSSEISFPINDQSSRSQYEKVVFPHNLYGNLVPDIPKFNNQLKPINISNFQLPQKLFTNFSVPKLKLFPTPRANLVNQENMLSYKMNIDSPKTDRTRICEYQYTERETPIQTARYSVKNLKAWNAVNMLILTASYDRYIQRNKCKIEDLTVEAQSIVFGSSIKKYDFKYLEKGSFGIVYKGIYKGTKVAIKVPNPVMIEIDPLGVIERVLREWRFLSRLKHPNIIEFKGGIILPNRHIWLITKLVDGPDLHSLRYRLHRNIPKDKALYMIRQLADVILFLHTPSKEKGIVIHRDIKPENLIIDTKTWRIYLCDFGDAEEYGVGNKKKLSGATWLYSPIELILADPIRKDTSESKIVDYDEKWDIWSFGCILQEFFGYPNPFEYLVESTDSSNDIYKKLLDAAKKNKYIPYIPVEINSIIRNIILQCLNPDPKLRPNIKSVINTLKSFSDSQLMK</sequence>
<evidence type="ECO:0000256" key="3">
    <source>
        <dbReference type="ARBA" id="ARBA00022777"/>
    </source>
</evidence>
<dbReference type="RefSeq" id="XP_067066788.1">
    <property type="nucleotide sequence ID" value="XM_067213537.1"/>
</dbReference>
<reference evidence="6 7" key="1">
    <citation type="submission" date="2016-10" db="EMBL/GenBank/DDBJ databases">
        <title>Reductive evolution of mitochondrial metabolism and differential evolution of invasion-related proteins in Cryptosporidium.</title>
        <authorList>
            <person name="Liu S."/>
            <person name="Roellig D.M."/>
            <person name="Guo Y."/>
            <person name="Li N."/>
            <person name="Frace M.A."/>
            <person name="Tang K."/>
            <person name="Zhang L."/>
            <person name="Feng Y."/>
            <person name="Xiao L."/>
        </authorList>
    </citation>
    <scope>NUCLEOTIDE SEQUENCE [LARGE SCALE GENOMIC DNA]</scope>
    <source>
        <strain evidence="6">30847</strain>
    </source>
</reference>
<gene>
    <name evidence="6" type="ORF">cand_033110</name>
</gene>
<keyword evidence="1" id="KW-0808">Transferase</keyword>
<feature type="domain" description="Protein kinase" evidence="5">
    <location>
        <begin position="284"/>
        <end position="568"/>
    </location>
</feature>
<dbReference type="SMART" id="SM00220">
    <property type="entry name" value="S_TKc"/>
    <property type="match status" value="1"/>
</dbReference>
<dbReference type="InterPro" id="IPR011009">
    <property type="entry name" value="Kinase-like_dom_sf"/>
</dbReference>
<evidence type="ECO:0000313" key="6">
    <source>
        <dbReference type="EMBL" id="OII71598.1"/>
    </source>
</evidence>
<evidence type="ECO:0000256" key="1">
    <source>
        <dbReference type="ARBA" id="ARBA00022679"/>
    </source>
</evidence>
<dbReference type="GO" id="GO:0000422">
    <property type="term" value="P:autophagy of mitochondrion"/>
    <property type="evidence" value="ECO:0007669"/>
    <property type="project" value="TreeGrafter"/>
</dbReference>
<dbReference type="EMBL" id="LRBS01000121">
    <property type="protein sequence ID" value="OII71598.1"/>
    <property type="molecule type" value="Genomic_DNA"/>
</dbReference>
<accession>A0A1J4MBL8</accession>
<dbReference type="VEuPathDB" id="CryptoDB:cand_033110"/>
<keyword evidence="7" id="KW-1185">Reference proteome</keyword>
<dbReference type="GO" id="GO:0010506">
    <property type="term" value="P:regulation of autophagy"/>
    <property type="evidence" value="ECO:0007669"/>
    <property type="project" value="InterPro"/>
</dbReference>
<dbReference type="OrthoDB" id="10252354at2759"/>